<evidence type="ECO:0000256" key="2">
    <source>
        <dbReference type="ARBA" id="ARBA00022695"/>
    </source>
</evidence>
<keyword evidence="1" id="KW-0808">Transferase</keyword>
<sequence length="1298" mass="144806">MVLGMPWLARHDPVVDWTKRTIVHFGSSSATVSDGPVGAARAPRGARDPPGETARRAAVSGHPARTPSTERVVGRKCESNQKTQIRSDSRGSRSVKSDAVVSTISVDTQVQHEEPVTNKDSDSYASAQGADAIGPNVERCSAVRRRGKESAPALGADAAGSADGCKRPAPEMLACSRAAGLHDEAIRDQAGLDCVRPRVEPAGDQKEDLSAAGPGQNKTRGDRFRTRSERRKRAKLRKSRSGTETLLAVSAGQTQELKTTVETLSVLTRTNTGLQYKKMKLENPPTLASEVTLLPVTSWRRFACDLHDGRIEQICILSDVERINAKSKKERFDEQSWESLKSSPFYEVLREYRDVLPDDIPAELPQDKGVQHEIDLVPGTKYCVTRQWPLPREQVKAIDDFFESRRKAGQVRESKSPHSAPTFVVKKAQGGWRIVHAYNNRNDATVPAQTPLPRKDVIIDSMALSTIFSALDLRDIFYQILMRESDIPLTAVSTPSGMLWEWLVMPQGLKNARATFNRCVTHLLRSVRDFAPSYFDDVFIHSRAVDGKSEVEMHKEHLRRLFALMRKHKLYANLKKCIFGASEIPVLGCLVGKNGVRPDPGKVRVINEWPTPSNVKELRQFLGLATYLCKYVSNYAGKIRPLSQLLKKDAAWVWTADCQQAFDAVRQGLTEAPILAVADQARPFHVVCDASDFAIGCALMQHDHEGRDRVVYYQSRQLKPAERNYPVHDKELLAMKYALAKFRVYLLGSRPFVVYTDHASLRTAIKSPHISQRMARWLSFFAEYNFQVEYKPGRLNAVADALSRRPDYAVNKADANAIGVARTSTPSSSLLDDVRSAYTNDADAKQLLDYFAAPSDKSRQKLAKHLRAHVHRYRVHNGLLLYSAVDDITDRIVVPDDHELKLRITYEYHDAPTSGHPGREKTYLLLMRDFYWSHQYKWVRKYVRACEVCQRVKPAPFSQAPLQSLPTPSECWQSISMDFGFGLPPDNKRRTGIVVFVDRFSKIVHLAAVPAEVTAKQTARLFVDMVFRHHGMPIDIVSDRDPRFTARFWQEVVELLGTQLSMSTADHPQTDRQTERVNRVLVDALKSYAHSFQYWSDCSPMADFAINNSVHVSTGHTPFYVNAMRHPRIPSVLGAVAPSLSGGGYPVSNKPNAHADTSNISAVSTRARTARSPIDKSSVSTPGVDALNNKTHTQAGPVVNKNNGLNKEFNSKAMDFVQRRQAVIRFVQDAIAASVDRQKLNADSNGRGNTNEFKVGSLVLLATQNLAKHAVSDFGASSLPRTSSGHSPCWRSMATRTR</sequence>
<dbReference type="Pfam" id="PF17921">
    <property type="entry name" value="Integrase_H2C2"/>
    <property type="match status" value="1"/>
</dbReference>
<feature type="compositionally biased region" description="Basic and acidic residues" evidence="7">
    <location>
        <begin position="45"/>
        <end position="55"/>
    </location>
</feature>
<dbReference type="InterPro" id="IPR043128">
    <property type="entry name" value="Rev_trsase/Diguanyl_cyclase"/>
</dbReference>
<feature type="compositionally biased region" description="Low complexity" evidence="7">
    <location>
        <begin position="150"/>
        <end position="163"/>
    </location>
</feature>
<dbReference type="CDD" id="cd09274">
    <property type="entry name" value="RNase_HI_RT_Ty3"/>
    <property type="match status" value="1"/>
</dbReference>
<evidence type="ECO:0000256" key="3">
    <source>
        <dbReference type="ARBA" id="ARBA00022722"/>
    </source>
</evidence>
<evidence type="ECO:0000313" key="11">
    <source>
        <dbReference type="Proteomes" id="UP000429607"/>
    </source>
</evidence>
<feature type="region of interest" description="Disordered" evidence="7">
    <location>
        <begin position="1277"/>
        <end position="1298"/>
    </location>
</feature>
<feature type="region of interest" description="Disordered" evidence="7">
    <location>
        <begin position="1163"/>
        <end position="1204"/>
    </location>
</feature>
<dbReference type="GO" id="GO:0016787">
    <property type="term" value="F:hydrolase activity"/>
    <property type="evidence" value="ECO:0007669"/>
    <property type="project" value="UniProtKB-KW"/>
</dbReference>
<dbReference type="InterPro" id="IPR036397">
    <property type="entry name" value="RNaseH_sf"/>
</dbReference>
<dbReference type="Pfam" id="PF00665">
    <property type="entry name" value="rve"/>
    <property type="match status" value="1"/>
</dbReference>
<feature type="compositionally biased region" description="Low complexity" evidence="7">
    <location>
        <begin position="34"/>
        <end position="43"/>
    </location>
</feature>
<dbReference type="GO" id="GO:0015074">
    <property type="term" value="P:DNA integration"/>
    <property type="evidence" value="ECO:0007669"/>
    <property type="project" value="InterPro"/>
</dbReference>
<dbReference type="FunFam" id="1.10.340.70:FF:000001">
    <property type="entry name" value="Retrovirus-related Pol polyprotein from transposon gypsy-like Protein"/>
    <property type="match status" value="1"/>
</dbReference>
<dbReference type="EMBL" id="QXFV01003163">
    <property type="protein sequence ID" value="KAE8979351.1"/>
    <property type="molecule type" value="Genomic_DNA"/>
</dbReference>
<evidence type="ECO:0000313" key="10">
    <source>
        <dbReference type="EMBL" id="KAE8979351.1"/>
    </source>
</evidence>
<evidence type="ECO:0000256" key="1">
    <source>
        <dbReference type="ARBA" id="ARBA00022679"/>
    </source>
</evidence>
<evidence type="ECO:0000256" key="4">
    <source>
        <dbReference type="ARBA" id="ARBA00022759"/>
    </source>
</evidence>
<gene>
    <name evidence="10" type="ORF">PR001_g24578</name>
</gene>
<evidence type="ECO:0000256" key="6">
    <source>
        <dbReference type="ARBA" id="ARBA00022918"/>
    </source>
</evidence>
<feature type="domain" description="Reverse transcriptase" evidence="8">
    <location>
        <begin position="406"/>
        <end position="626"/>
    </location>
</feature>
<protein>
    <submittedName>
        <fullName evidence="10">Transposon Tf2-6 polyprotein</fullName>
    </submittedName>
</protein>
<dbReference type="GO" id="GO:0004519">
    <property type="term" value="F:endonuclease activity"/>
    <property type="evidence" value="ECO:0007669"/>
    <property type="project" value="UniProtKB-KW"/>
</dbReference>
<dbReference type="InterPro" id="IPR041588">
    <property type="entry name" value="Integrase_H2C2"/>
</dbReference>
<dbReference type="InterPro" id="IPR050951">
    <property type="entry name" value="Retrovirus_Pol_polyprotein"/>
</dbReference>
<dbReference type="PROSITE" id="PS50878">
    <property type="entry name" value="RT_POL"/>
    <property type="match status" value="1"/>
</dbReference>
<dbReference type="GO" id="GO:0003676">
    <property type="term" value="F:nucleic acid binding"/>
    <property type="evidence" value="ECO:0007669"/>
    <property type="project" value="InterPro"/>
</dbReference>
<dbReference type="InterPro" id="IPR001584">
    <property type="entry name" value="Integrase_cat-core"/>
</dbReference>
<dbReference type="PROSITE" id="PS50994">
    <property type="entry name" value="INTEGRASE"/>
    <property type="match status" value="1"/>
</dbReference>
<dbReference type="Pfam" id="PF00078">
    <property type="entry name" value="RVT_1"/>
    <property type="match status" value="1"/>
</dbReference>
<feature type="compositionally biased region" description="Basic and acidic residues" evidence="7">
    <location>
        <begin position="72"/>
        <end position="91"/>
    </location>
</feature>
<feature type="region of interest" description="Disordered" evidence="7">
    <location>
        <begin position="200"/>
        <end position="243"/>
    </location>
</feature>
<organism evidence="10 11">
    <name type="scientific">Phytophthora rubi</name>
    <dbReference type="NCBI Taxonomy" id="129364"/>
    <lineage>
        <taxon>Eukaryota</taxon>
        <taxon>Sar</taxon>
        <taxon>Stramenopiles</taxon>
        <taxon>Oomycota</taxon>
        <taxon>Peronosporomycetes</taxon>
        <taxon>Peronosporales</taxon>
        <taxon>Peronosporaceae</taxon>
        <taxon>Phytophthora</taxon>
    </lineage>
</organism>
<feature type="compositionally biased region" description="Basic residues" evidence="7">
    <location>
        <begin position="228"/>
        <end position="240"/>
    </location>
</feature>
<dbReference type="FunFam" id="3.10.20.370:FF:000001">
    <property type="entry name" value="Retrovirus-related Pol polyprotein from transposon 17.6-like protein"/>
    <property type="match status" value="1"/>
</dbReference>
<comment type="caution">
    <text evidence="10">The sequence shown here is derived from an EMBL/GenBank/DDBJ whole genome shotgun (WGS) entry which is preliminary data.</text>
</comment>
<feature type="compositionally biased region" description="Polar residues" evidence="7">
    <location>
        <begin position="1188"/>
        <end position="1204"/>
    </location>
</feature>
<dbReference type="Gene3D" id="1.10.340.70">
    <property type="match status" value="1"/>
</dbReference>
<dbReference type="Pfam" id="PF17917">
    <property type="entry name" value="RT_RNaseH"/>
    <property type="match status" value="1"/>
</dbReference>
<dbReference type="SUPFAM" id="SSF56672">
    <property type="entry name" value="DNA/RNA polymerases"/>
    <property type="match status" value="1"/>
</dbReference>
<accession>A0A6A3IBI0</accession>
<keyword evidence="3" id="KW-0540">Nuclease</keyword>
<evidence type="ECO:0000256" key="7">
    <source>
        <dbReference type="SAM" id="MobiDB-lite"/>
    </source>
</evidence>
<dbReference type="InterPro" id="IPR012337">
    <property type="entry name" value="RNaseH-like_sf"/>
</dbReference>
<dbReference type="SUPFAM" id="SSF53098">
    <property type="entry name" value="Ribonuclease H-like"/>
    <property type="match status" value="1"/>
</dbReference>
<keyword evidence="2" id="KW-0548">Nucleotidyltransferase</keyword>
<evidence type="ECO:0000259" key="9">
    <source>
        <dbReference type="PROSITE" id="PS50994"/>
    </source>
</evidence>
<feature type="compositionally biased region" description="Polar residues" evidence="7">
    <location>
        <begin position="100"/>
        <end position="109"/>
    </location>
</feature>
<keyword evidence="4" id="KW-0255">Endonuclease</keyword>
<feature type="compositionally biased region" description="Basic and acidic residues" evidence="7">
    <location>
        <begin position="110"/>
        <end position="122"/>
    </location>
</feature>
<dbReference type="CDD" id="cd01647">
    <property type="entry name" value="RT_LTR"/>
    <property type="match status" value="1"/>
</dbReference>
<name>A0A6A3IBI0_9STRA</name>
<dbReference type="InterPro" id="IPR041373">
    <property type="entry name" value="RT_RNaseH"/>
</dbReference>
<dbReference type="InterPro" id="IPR000477">
    <property type="entry name" value="RT_dom"/>
</dbReference>
<reference evidence="10 11" key="1">
    <citation type="submission" date="2018-09" db="EMBL/GenBank/DDBJ databases">
        <title>Genomic investigation of the strawberry pathogen Phytophthora fragariae indicates pathogenicity is determined by transcriptional variation in three key races.</title>
        <authorList>
            <person name="Adams T.M."/>
            <person name="Armitage A.D."/>
            <person name="Sobczyk M.K."/>
            <person name="Bates H.J."/>
            <person name="Dunwell J.M."/>
            <person name="Nellist C.F."/>
            <person name="Harrison R.J."/>
        </authorList>
    </citation>
    <scope>NUCLEOTIDE SEQUENCE [LARGE SCALE GENOMIC DNA]</scope>
    <source>
        <strain evidence="10 11">SCRP249</strain>
    </source>
</reference>
<dbReference type="PANTHER" id="PTHR37984">
    <property type="entry name" value="PROTEIN CBG26694"/>
    <property type="match status" value="1"/>
</dbReference>
<keyword evidence="5" id="KW-0378">Hydrolase</keyword>
<feature type="compositionally biased region" description="Basic and acidic residues" evidence="7">
    <location>
        <begin position="200"/>
        <end position="209"/>
    </location>
</feature>
<proteinExistence type="predicted"/>
<dbReference type="FunFam" id="3.30.70.270:FF:000026">
    <property type="entry name" value="Transposon Ty3-G Gag-Pol polyprotein"/>
    <property type="match status" value="1"/>
</dbReference>
<dbReference type="InterPro" id="IPR043502">
    <property type="entry name" value="DNA/RNA_pol_sf"/>
</dbReference>
<dbReference type="Gene3D" id="3.30.420.10">
    <property type="entry name" value="Ribonuclease H-like superfamily/Ribonuclease H"/>
    <property type="match status" value="1"/>
</dbReference>
<dbReference type="Gene3D" id="3.10.10.10">
    <property type="entry name" value="HIV Type 1 Reverse Transcriptase, subunit A, domain 1"/>
    <property type="match status" value="1"/>
</dbReference>
<evidence type="ECO:0000256" key="5">
    <source>
        <dbReference type="ARBA" id="ARBA00022801"/>
    </source>
</evidence>
<dbReference type="Proteomes" id="UP000429607">
    <property type="component" value="Unassembled WGS sequence"/>
</dbReference>
<feature type="region of interest" description="Disordered" evidence="7">
    <location>
        <begin position="28"/>
        <end position="168"/>
    </location>
</feature>
<dbReference type="Gene3D" id="3.30.70.270">
    <property type="match status" value="2"/>
</dbReference>
<feature type="domain" description="Integrase catalytic" evidence="9">
    <location>
        <begin position="962"/>
        <end position="1126"/>
    </location>
</feature>
<dbReference type="GO" id="GO:0003964">
    <property type="term" value="F:RNA-directed DNA polymerase activity"/>
    <property type="evidence" value="ECO:0007669"/>
    <property type="project" value="UniProtKB-KW"/>
</dbReference>
<evidence type="ECO:0000259" key="8">
    <source>
        <dbReference type="PROSITE" id="PS50878"/>
    </source>
</evidence>
<keyword evidence="6" id="KW-0695">RNA-directed DNA polymerase</keyword>
<dbReference type="PANTHER" id="PTHR37984:SF5">
    <property type="entry name" value="PROTEIN NYNRIN-LIKE"/>
    <property type="match status" value="1"/>
</dbReference>